<proteinExistence type="predicted"/>
<accession>A0AAU7RUR1</accession>
<organism evidence="1">
    <name type="scientific">Rhizobium sp. ZPR3</name>
    <dbReference type="NCBI Taxonomy" id="3158967"/>
    <lineage>
        <taxon>Bacteria</taxon>
        <taxon>Pseudomonadati</taxon>
        <taxon>Pseudomonadota</taxon>
        <taxon>Alphaproteobacteria</taxon>
        <taxon>Hyphomicrobiales</taxon>
        <taxon>Rhizobiaceae</taxon>
        <taxon>Rhizobium/Agrobacterium group</taxon>
        <taxon>Rhizobium</taxon>
    </lineage>
</organism>
<protein>
    <submittedName>
        <fullName evidence="1">Uncharacterized protein</fullName>
    </submittedName>
</protein>
<evidence type="ECO:0000313" key="1">
    <source>
        <dbReference type="EMBL" id="XBT93932.1"/>
    </source>
</evidence>
<sequence>MTIPKQASVSGKALNYTAMASYPNCPISATKPAGNDPFSLKLLLQQYAATFGLPSLKPVMHGARPFDAFYR</sequence>
<gene>
    <name evidence="1" type="ORF">ABM479_05570</name>
</gene>
<dbReference type="RefSeq" id="WP_349958046.1">
    <property type="nucleotide sequence ID" value="NZ_CP157960.1"/>
</dbReference>
<reference evidence="1" key="1">
    <citation type="submission" date="2024-06" db="EMBL/GenBank/DDBJ databases">
        <authorList>
            <person name="Li T."/>
            <person name="Gao R."/>
        </authorList>
    </citation>
    <scope>NUCLEOTIDE SEQUENCE</scope>
    <source>
        <strain evidence="1">ZPR3</strain>
    </source>
</reference>
<dbReference type="AlphaFoldDB" id="A0AAU7RUR1"/>
<name>A0AAU7RUR1_9HYPH</name>
<dbReference type="EMBL" id="CP157960">
    <property type="protein sequence ID" value="XBT93932.1"/>
    <property type="molecule type" value="Genomic_DNA"/>
</dbReference>